<feature type="domain" description="LD-carboxypeptidase C-terminal" evidence="8">
    <location>
        <begin position="179"/>
        <end position="294"/>
    </location>
</feature>
<evidence type="ECO:0000256" key="2">
    <source>
        <dbReference type="ARBA" id="ARBA00022645"/>
    </source>
</evidence>
<name>A0A1G9VJR1_9SPHI</name>
<evidence type="ECO:0000256" key="6">
    <source>
        <dbReference type="PIRSR" id="PIRSR028757-1"/>
    </source>
</evidence>
<keyword evidence="2 9" id="KW-0121">Carboxypeptidase</keyword>
<dbReference type="Gene3D" id="3.40.50.10740">
    <property type="entry name" value="Class I glutamine amidotransferase-like"/>
    <property type="match status" value="1"/>
</dbReference>
<protein>
    <submittedName>
        <fullName evidence="9">Muramoyltetrapeptide carboxypeptidase</fullName>
    </submittedName>
</protein>
<organism evidence="9 10">
    <name type="scientific">Daejeonella rubra</name>
    <dbReference type="NCBI Taxonomy" id="990371"/>
    <lineage>
        <taxon>Bacteria</taxon>
        <taxon>Pseudomonadati</taxon>
        <taxon>Bacteroidota</taxon>
        <taxon>Sphingobacteriia</taxon>
        <taxon>Sphingobacteriales</taxon>
        <taxon>Sphingobacteriaceae</taxon>
        <taxon>Daejeonella</taxon>
    </lineage>
</organism>
<dbReference type="AlphaFoldDB" id="A0A1G9VJR1"/>
<dbReference type="Proteomes" id="UP000199226">
    <property type="component" value="Unassembled WGS sequence"/>
</dbReference>
<dbReference type="EMBL" id="FNHH01000021">
    <property type="protein sequence ID" value="SDM72508.1"/>
    <property type="molecule type" value="Genomic_DNA"/>
</dbReference>
<evidence type="ECO:0000256" key="4">
    <source>
        <dbReference type="ARBA" id="ARBA00022801"/>
    </source>
</evidence>
<feature type="active site" description="Nucleophile" evidence="6">
    <location>
        <position position="116"/>
    </location>
</feature>
<evidence type="ECO:0000259" key="7">
    <source>
        <dbReference type="Pfam" id="PF02016"/>
    </source>
</evidence>
<dbReference type="InterPro" id="IPR027478">
    <property type="entry name" value="LdcA_N"/>
</dbReference>
<keyword evidence="4" id="KW-0378">Hydrolase</keyword>
<accession>A0A1G9VJR1</accession>
<evidence type="ECO:0000256" key="5">
    <source>
        <dbReference type="ARBA" id="ARBA00022825"/>
    </source>
</evidence>
<dbReference type="InterPro" id="IPR029062">
    <property type="entry name" value="Class_I_gatase-like"/>
</dbReference>
<dbReference type="PANTHER" id="PTHR30237">
    <property type="entry name" value="MURAMOYLTETRAPEPTIDE CARBOXYPEPTIDASE"/>
    <property type="match status" value="1"/>
</dbReference>
<feature type="active site" description="Charge relay system" evidence="6">
    <location>
        <position position="279"/>
    </location>
</feature>
<keyword evidence="5" id="KW-0720">Serine protease</keyword>
<dbReference type="GO" id="GO:0006508">
    <property type="term" value="P:proteolysis"/>
    <property type="evidence" value="ECO:0007669"/>
    <property type="project" value="UniProtKB-KW"/>
</dbReference>
<dbReference type="InterPro" id="IPR003507">
    <property type="entry name" value="S66_fam"/>
</dbReference>
<dbReference type="STRING" id="990371.SAMN05421813_12123"/>
<evidence type="ECO:0000313" key="10">
    <source>
        <dbReference type="Proteomes" id="UP000199226"/>
    </source>
</evidence>
<reference evidence="10" key="1">
    <citation type="submission" date="2016-10" db="EMBL/GenBank/DDBJ databases">
        <authorList>
            <person name="Varghese N."/>
            <person name="Submissions S."/>
        </authorList>
    </citation>
    <scope>NUCLEOTIDE SEQUENCE [LARGE SCALE GENOMIC DNA]</scope>
    <source>
        <strain evidence="10">DSM 24536</strain>
    </source>
</reference>
<dbReference type="GO" id="GO:0008236">
    <property type="term" value="F:serine-type peptidase activity"/>
    <property type="evidence" value="ECO:0007669"/>
    <property type="project" value="UniProtKB-KW"/>
</dbReference>
<sequence length="310" mass="34931">MTNKQIDSYKTPPYLTTGDTVAITCPAKKLPRDISDAVKLLESWGLNVVLGETVNASWHQFAGTDELRASDMQRFLDDTEIKAVFAARGGYGTIRIIDRLDFSSFRNHPKWIIGFSDITVLHSHIQALYKTESIHGQMPLTIPEGSEVSLETLRKALFNEPFEYEYKSGIKNRTGEANGLLIGGNLTLMMMMAGSVSEQDYTGKILFLEDVGEYLYSLDRMMWNLKRSGKLADLKGLIVGSFTEMKDNDIPFGQTAEQIIMEHVKEFDFPVCFNFPAGHITDNRALIFGRRVKMDVGEENVRLTYSESQS</sequence>
<dbReference type="GO" id="GO:0004180">
    <property type="term" value="F:carboxypeptidase activity"/>
    <property type="evidence" value="ECO:0007669"/>
    <property type="project" value="UniProtKB-KW"/>
</dbReference>
<dbReference type="Gene3D" id="3.50.30.60">
    <property type="entry name" value="LD-carboxypeptidase A C-terminal domain-like"/>
    <property type="match status" value="1"/>
</dbReference>
<proteinExistence type="inferred from homology"/>
<keyword evidence="10" id="KW-1185">Reference proteome</keyword>
<dbReference type="Pfam" id="PF02016">
    <property type="entry name" value="Peptidase_S66"/>
    <property type="match status" value="1"/>
</dbReference>
<feature type="domain" description="LD-carboxypeptidase N-terminal" evidence="7">
    <location>
        <begin position="21"/>
        <end position="136"/>
    </location>
</feature>
<dbReference type="InterPro" id="IPR040921">
    <property type="entry name" value="Peptidase_S66C"/>
</dbReference>
<dbReference type="InterPro" id="IPR040449">
    <property type="entry name" value="Peptidase_S66_N"/>
</dbReference>
<dbReference type="CDD" id="cd07025">
    <property type="entry name" value="Peptidase_S66"/>
    <property type="match status" value="1"/>
</dbReference>
<dbReference type="InterPro" id="IPR027461">
    <property type="entry name" value="Carboxypeptidase_A_C_sf"/>
</dbReference>
<evidence type="ECO:0000256" key="1">
    <source>
        <dbReference type="ARBA" id="ARBA00010233"/>
    </source>
</evidence>
<evidence type="ECO:0000313" key="9">
    <source>
        <dbReference type="EMBL" id="SDM72508.1"/>
    </source>
</evidence>
<dbReference type="SUPFAM" id="SSF141986">
    <property type="entry name" value="LD-carboxypeptidase A C-terminal domain-like"/>
    <property type="match status" value="1"/>
</dbReference>
<dbReference type="SUPFAM" id="SSF52317">
    <property type="entry name" value="Class I glutamine amidotransferase-like"/>
    <property type="match status" value="1"/>
</dbReference>
<evidence type="ECO:0000256" key="3">
    <source>
        <dbReference type="ARBA" id="ARBA00022670"/>
    </source>
</evidence>
<keyword evidence="3" id="KW-0645">Protease</keyword>
<dbReference type="Pfam" id="PF17676">
    <property type="entry name" value="Peptidase_S66C"/>
    <property type="match status" value="1"/>
</dbReference>
<gene>
    <name evidence="9" type="ORF">SAMN05421813_12123</name>
</gene>
<dbReference type="PIRSF" id="PIRSF028757">
    <property type="entry name" value="LD-carboxypeptidase"/>
    <property type="match status" value="1"/>
</dbReference>
<feature type="active site" description="Charge relay system" evidence="6">
    <location>
        <position position="209"/>
    </location>
</feature>
<evidence type="ECO:0000259" key="8">
    <source>
        <dbReference type="Pfam" id="PF17676"/>
    </source>
</evidence>
<comment type="similarity">
    <text evidence="1">Belongs to the peptidase S66 family.</text>
</comment>
<dbReference type="RefSeq" id="WP_245704518.1">
    <property type="nucleotide sequence ID" value="NZ_FNHH01000021.1"/>
</dbReference>
<dbReference type="PANTHER" id="PTHR30237:SF2">
    <property type="entry name" value="MUREIN TETRAPEPTIDE CARBOXYPEPTIDASE"/>
    <property type="match status" value="1"/>
</dbReference>